<organism evidence="2 3">
    <name type="scientific">Taibaiella lutea</name>
    <dbReference type="NCBI Taxonomy" id="2608001"/>
    <lineage>
        <taxon>Bacteria</taxon>
        <taxon>Pseudomonadati</taxon>
        <taxon>Bacteroidota</taxon>
        <taxon>Chitinophagia</taxon>
        <taxon>Chitinophagales</taxon>
        <taxon>Chitinophagaceae</taxon>
        <taxon>Taibaiella</taxon>
    </lineage>
</organism>
<evidence type="ECO:0000256" key="1">
    <source>
        <dbReference type="SAM" id="MobiDB-lite"/>
    </source>
</evidence>
<accession>A0A5M6CMB6</accession>
<sequence length="164" mass="18698">MSYIIKKFEPELMEKITTYVNDFNKALEPDAVIVEDEAKEGIRTMAEGREGLVRLVSKIAVQHDDSLGKKDNASQLVELLEYDSSLETMRQAIKALMEYITDTQWGNSADIMVVADRFKRTLQEQRNNSAALDSAMKEVDEWNKRYGRNEKNDTDTTDTPTPSV</sequence>
<comment type="caution">
    <text evidence="2">The sequence shown here is derived from an EMBL/GenBank/DDBJ whole genome shotgun (WGS) entry which is preliminary data.</text>
</comment>
<feature type="region of interest" description="Disordered" evidence="1">
    <location>
        <begin position="141"/>
        <end position="164"/>
    </location>
</feature>
<gene>
    <name evidence="2" type="ORF">F0919_11065</name>
</gene>
<dbReference type="RefSeq" id="WP_150032801.1">
    <property type="nucleotide sequence ID" value="NZ_VWSH01000002.1"/>
</dbReference>
<dbReference type="Proteomes" id="UP000323632">
    <property type="component" value="Unassembled WGS sequence"/>
</dbReference>
<dbReference type="AlphaFoldDB" id="A0A5M6CMB6"/>
<proteinExistence type="predicted"/>
<protein>
    <submittedName>
        <fullName evidence="2">Uncharacterized protein</fullName>
    </submittedName>
</protein>
<reference evidence="2 3" key="1">
    <citation type="submission" date="2019-09" db="EMBL/GenBank/DDBJ databases">
        <title>Genome sequence and assembly of Taibaiella sp.</title>
        <authorList>
            <person name="Chhetri G."/>
        </authorList>
    </citation>
    <scope>NUCLEOTIDE SEQUENCE [LARGE SCALE GENOMIC DNA]</scope>
    <source>
        <strain evidence="2 3">KVB11</strain>
    </source>
</reference>
<evidence type="ECO:0000313" key="2">
    <source>
        <dbReference type="EMBL" id="KAA5535122.1"/>
    </source>
</evidence>
<dbReference type="EMBL" id="VWSH01000002">
    <property type="protein sequence ID" value="KAA5535122.1"/>
    <property type="molecule type" value="Genomic_DNA"/>
</dbReference>
<feature type="compositionally biased region" description="Basic and acidic residues" evidence="1">
    <location>
        <begin position="141"/>
        <end position="154"/>
    </location>
</feature>
<keyword evidence="3" id="KW-1185">Reference proteome</keyword>
<name>A0A5M6CMB6_9BACT</name>
<evidence type="ECO:0000313" key="3">
    <source>
        <dbReference type="Proteomes" id="UP000323632"/>
    </source>
</evidence>